<dbReference type="EMBL" id="RRYP01009221">
    <property type="protein sequence ID" value="TNV79205.1"/>
    <property type="molecule type" value="Genomic_DNA"/>
</dbReference>
<evidence type="ECO:0000256" key="6">
    <source>
        <dbReference type="ARBA" id="ARBA00022840"/>
    </source>
</evidence>
<dbReference type="InterPro" id="IPR017892">
    <property type="entry name" value="Pkinase_C"/>
</dbReference>
<dbReference type="SMART" id="SM00220">
    <property type="entry name" value="S_TKc"/>
    <property type="match status" value="1"/>
</dbReference>
<protein>
    <submittedName>
        <fullName evidence="11">Uncharacterized protein</fullName>
    </submittedName>
</protein>
<dbReference type="GO" id="GO:0005524">
    <property type="term" value="F:ATP binding"/>
    <property type="evidence" value="ECO:0007669"/>
    <property type="project" value="UniProtKB-UniRule"/>
</dbReference>
<keyword evidence="5" id="KW-0418">Kinase</keyword>
<proteinExistence type="inferred from homology"/>
<dbReference type="PROSITE" id="PS00108">
    <property type="entry name" value="PROTEIN_KINASE_ST"/>
    <property type="match status" value="1"/>
</dbReference>
<feature type="binding site" evidence="7">
    <location>
        <position position="36"/>
    </location>
    <ligand>
        <name>ATP</name>
        <dbReference type="ChEBI" id="CHEBI:30616"/>
    </ligand>
</feature>
<dbReference type="Pfam" id="PF00069">
    <property type="entry name" value="Pkinase"/>
    <property type="match status" value="1"/>
</dbReference>
<dbReference type="SUPFAM" id="SSF56112">
    <property type="entry name" value="Protein kinase-like (PK-like)"/>
    <property type="match status" value="1"/>
</dbReference>
<organism evidence="11 12">
    <name type="scientific">Halteria grandinella</name>
    <dbReference type="NCBI Taxonomy" id="5974"/>
    <lineage>
        <taxon>Eukaryota</taxon>
        <taxon>Sar</taxon>
        <taxon>Alveolata</taxon>
        <taxon>Ciliophora</taxon>
        <taxon>Intramacronucleata</taxon>
        <taxon>Spirotrichea</taxon>
        <taxon>Stichotrichia</taxon>
        <taxon>Sporadotrichida</taxon>
        <taxon>Halteriidae</taxon>
        <taxon>Halteria</taxon>
    </lineage>
</organism>
<dbReference type="Pfam" id="PF00433">
    <property type="entry name" value="Pkinase_C"/>
    <property type="match status" value="1"/>
</dbReference>
<dbReference type="InterPro" id="IPR000719">
    <property type="entry name" value="Prot_kinase_dom"/>
</dbReference>
<dbReference type="FunFam" id="1.10.510.10:FF:000008">
    <property type="entry name" value="Non-specific serine/threonine protein kinase"/>
    <property type="match status" value="1"/>
</dbReference>
<keyword evidence="12" id="KW-1185">Reference proteome</keyword>
<dbReference type="CDD" id="cd05123">
    <property type="entry name" value="STKc_AGC"/>
    <property type="match status" value="1"/>
</dbReference>
<comment type="similarity">
    <text evidence="8">Belongs to the protein kinase superfamily.</text>
</comment>
<sequence>MINKQDFFILKVIGRGSFGKVYLVKKKDNDKLYAMKTLKKDQQLLAAQYASTKAEREILEKINHPFIVKLHFAFQTPQKLYFVMDFLNGGELFYHLKREGRFTESRTQFYAAEILLALECLHKNGVIYRDLKPENVLLDSEGHVKLTDFGLSKQGVIGNRNTYTFCGTPEYLAPEIVKGKGHGKAVDWWSLGLMIYEMLSGINPFKVRNKNKFEKLQMILEDEIEMQPSFSEEACSLIQGLLTKKPKQRLGYNGCHEIKDHPFFGNISWAQLEKKEVDPPYRPRINGELDLNNIDRLFTREPAQETPEDAKKQYLKNVKFDNFTYKEESVLNQSFER</sequence>
<dbReference type="OrthoDB" id="63267at2759"/>
<evidence type="ECO:0000259" key="10">
    <source>
        <dbReference type="PROSITE" id="PS51285"/>
    </source>
</evidence>
<dbReference type="InterPro" id="IPR011009">
    <property type="entry name" value="Kinase-like_dom_sf"/>
</dbReference>
<keyword evidence="4 7" id="KW-0547">Nucleotide-binding</keyword>
<dbReference type="PROSITE" id="PS00107">
    <property type="entry name" value="PROTEIN_KINASE_ATP"/>
    <property type="match status" value="1"/>
</dbReference>
<dbReference type="PROSITE" id="PS50011">
    <property type="entry name" value="PROTEIN_KINASE_DOM"/>
    <property type="match status" value="1"/>
</dbReference>
<feature type="domain" description="AGC-kinase C-terminal" evidence="10">
    <location>
        <begin position="265"/>
        <end position="335"/>
    </location>
</feature>
<dbReference type="InterPro" id="IPR000961">
    <property type="entry name" value="AGC-kinase_C"/>
</dbReference>
<dbReference type="AlphaFoldDB" id="A0A8J8T298"/>
<dbReference type="InterPro" id="IPR008271">
    <property type="entry name" value="Ser/Thr_kinase_AS"/>
</dbReference>
<evidence type="ECO:0000256" key="3">
    <source>
        <dbReference type="ARBA" id="ARBA00022679"/>
    </source>
</evidence>
<dbReference type="SMART" id="SM00133">
    <property type="entry name" value="S_TK_X"/>
    <property type="match status" value="1"/>
</dbReference>
<dbReference type="GO" id="GO:0004674">
    <property type="term" value="F:protein serine/threonine kinase activity"/>
    <property type="evidence" value="ECO:0007669"/>
    <property type="project" value="UniProtKB-KW"/>
</dbReference>
<dbReference type="InterPro" id="IPR017441">
    <property type="entry name" value="Protein_kinase_ATP_BS"/>
</dbReference>
<evidence type="ECO:0000256" key="2">
    <source>
        <dbReference type="ARBA" id="ARBA00022553"/>
    </source>
</evidence>
<name>A0A8J8T298_HALGN</name>
<reference evidence="11" key="1">
    <citation type="submission" date="2019-06" db="EMBL/GenBank/DDBJ databases">
        <authorList>
            <person name="Zheng W."/>
        </authorList>
    </citation>
    <scope>NUCLEOTIDE SEQUENCE</scope>
    <source>
        <strain evidence="11">QDHG01</strain>
    </source>
</reference>
<keyword evidence="6 7" id="KW-0067">ATP-binding</keyword>
<evidence type="ECO:0000256" key="7">
    <source>
        <dbReference type="PROSITE-ProRule" id="PRU10141"/>
    </source>
</evidence>
<evidence type="ECO:0000256" key="5">
    <source>
        <dbReference type="ARBA" id="ARBA00022777"/>
    </source>
</evidence>
<accession>A0A8J8T298</accession>
<comment type="caution">
    <text evidence="11">The sequence shown here is derived from an EMBL/GenBank/DDBJ whole genome shotgun (WGS) entry which is preliminary data.</text>
</comment>
<dbReference type="PROSITE" id="PS51285">
    <property type="entry name" value="AGC_KINASE_CTER"/>
    <property type="match status" value="1"/>
</dbReference>
<keyword evidence="2" id="KW-0597">Phosphoprotein</keyword>
<dbReference type="PANTHER" id="PTHR24351">
    <property type="entry name" value="RIBOSOMAL PROTEIN S6 KINASE"/>
    <property type="match status" value="1"/>
</dbReference>
<evidence type="ECO:0000256" key="1">
    <source>
        <dbReference type="ARBA" id="ARBA00022527"/>
    </source>
</evidence>
<dbReference type="InterPro" id="IPR045270">
    <property type="entry name" value="STKc_AGC"/>
</dbReference>
<evidence type="ECO:0000256" key="4">
    <source>
        <dbReference type="ARBA" id="ARBA00022741"/>
    </source>
</evidence>
<dbReference type="Gene3D" id="1.10.510.10">
    <property type="entry name" value="Transferase(Phosphotransferase) domain 1"/>
    <property type="match status" value="1"/>
</dbReference>
<evidence type="ECO:0000256" key="8">
    <source>
        <dbReference type="RuleBase" id="RU000304"/>
    </source>
</evidence>
<evidence type="ECO:0000313" key="11">
    <source>
        <dbReference type="EMBL" id="TNV79205.1"/>
    </source>
</evidence>
<evidence type="ECO:0000313" key="12">
    <source>
        <dbReference type="Proteomes" id="UP000785679"/>
    </source>
</evidence>
<keyword evidence="1 8" id="KW-0723">Serine/threonine-protein kinase</keyword>
<gene>
    <name evidence="11" type="ORF">FGO68_gene13766</name>
</gene>
<feature type="domain" description="Protein kinase" evidence="9">
    <location>
        <begin position="7"/>
        <end position="264"/>
    </location>
</feature>
<evidence type="ECO:0000259" key="9">
    <source>
        <dbReference type="PROSITE" id="PS50011"/>
    </source>
</evidence>
<keyword evidence="3" id="KW-0808">Transferase</keyword>
<dbReference type="FunFam" id="3.30.200.20:FF:000537">
    <property type="entry name" value="Non-specific serine/threonine protein kinase"/>
    <property type="match status" value="1"/>
</dbReference>
<dbReference type="Proteomes" id="UP000785679">
    <property type="component" value="Unassembled WGS sequence"/>
</dbReference>
<dbReference type="Gene3D" id="3.30.200.20">
    <property type="entry name" value="Phosphorylase Kinase, domain 1"/>
    <property type="match status" value="1"/>
</dbReference>